<dbReference type="HAMAP" id="MF_00316">
    <property type="entry name" value="MobA"/>
    <property type="match status" value="1"/>
</dbReference>
<evidence type="ECO:0000256" key="1">
    <source>
        <dbReference type="ARBA" id="ARBA00022490"/>
    </source>
</evidence>
<keyword evidence="1 8" id="KW-0963">Cytoplasm</keyword>
<dbReference type="STRING" id="1931241.BVH74_10935"/>
<keyword evidence="2 8" id="KW-0808">Transferase</keyword>
<evidence type="ECO:0000256" key="8">
    <source>
        <dbReference type="HAMAP-Rule" id="MF_00316"/>
    </source>
</evidence>
<keyword evidence="11" id="KW-1185">Reference proteome</keyword>
<evidence type="ECO:0000256" key="3">
    <source>
        <dbReference type="ARBA" id="ARBA00022723"/>
    </source>
</evidence>
<dbReference type="GO" id="GO:0046872">
    <property type="term" value="F:metal ion binding"/>
    <property type="evidence" value="ECO:0007669"/>
    <property type="project" value="UniProtKB-KW"/>
</dbReference>
<feature type="binding site" evidence="8">
    <location>
        <position position="27"/>
    </location>
    <ligand>
        <name>GTP</name>
        <dbReference type="ChEBI" id="CHEBI:37565"/>
    </ligand>
</feature>
<name>A0A1V0B627_9GAMM</name>
<organism evidence="10 11">
    <name type="scientific">Halopseudomonas phragmitis</name>
    <dbReference type="NCBI Taxonomy" id="1931241"/>
    <lineage>
        <taxon>Bacteria</taxon>
        <taxon>Pseudomonadati</taxon>
        <taxon>Pseudomonadota</taxon>
        <taxon>Gammaproteobacteria</taxon>
        <taxon>Pseudomonadales</taxon>
        <taxon>Pseudomonadaceae</taxon>
        <taxon>Halopseudomonas</taxon>
    </lineage>
</organism>
<keyword evidence="5 8" id="KW-0460">Magnesium</keyword>
<dbReference type="NCBIfam" id="TIGR02665">
    <property type="entry name" value="molyb_mobA"/>
    <property type="match status" value="1"/>
</dbReference>
<evidence type="ECO:0000256" key="5">
    <source>
        <dbReference type="ARBA" id="ARBA00022842"/>
    </source>
</evidence>
<comment type="similarity">
    <text evidence="8">Belongs to the MobA family.</text>
</comment>
<sequence length="192" mass="20934">MSESTKFQLSGLLLAGGQGSRLGGRDKGLMPWAGRPVAEHLVELLRTQVGEVLISCNRNQQRYQLWADIVVGDAQPDYPGPLAGILAGLKACSGSHLLIVPCDLPRLEQALLAQLCELAREQPERPVLTRSAEAWQPLLAVIPKACLPALEQAWQAGQRSPLRWLLGENASVLELPAADPQLLNANRLEDWQ</sequence>
<feature type="binding site" evidence="8">
    <location>
        <begin position="14"/>
        <end position="16"/>
    </location>
    <ligand>
        <name>GTP</name>
        <dbReference type="ChEBI" id="CHEBI:37565"/>
    </ligand>
</feature>
<dbReference type="PANTHER" id="PTHR19136">
    <property type="entry name" value="MOLYBDENUM COFACTOR GUANYLYLTRANSFERASE"/>
    <property type="match status" value="1"/>
</dbReference>
<evidence type="ECO:0000256" key="7">
    <source>
        <dbReference type="ARBA" id="ARBA00023150"/>
    </source>
</evidence>
<evidence type="ECO:0000256" key="2">
    <source>
        <dbReference type="ARBA" id="ARBA00022679"/>
    </source>
</evidence>
<dbReference type="EMBL" id="CP020100">
    <property type="protein sequence ID" value="AQZ95234.1"/>
    <property type="molecule type" value="Genomic_DNA"/>
</dbReference>
<dbReference type="GO" id="GO:1902758">
    <property type="term" value="P:bis(molybdopterin guanine dinucleotide)molybdenum biosynthetic process"/>
    <property type="evidence" value="ECO:0007669"/>
    <property type="project" value="TreeGrafter"/>
</dbReference>
<dbReference type="AlphaFoldDB" id="A0A1V0B627"/>
<feature type="binding site" evidence="8">
    <location>
        <position position="73"/>
    </location>
    <ligand>
        <name>GTP</name>
        <dbReference type="ChEBI" id="CHEBI:37565"/>
    </ligand>
</feature>
<dbReference type="GO" id="GO:0061603">
    <property type="term" value="F:molybdenum cofactor guanylyltransferase activity"/>
    <property type="evidence" value="ECO:0007669"/>
    <property type="project" value="UniProtKB-EC"/>
</dbReference>
<comment type="cofactor">
    <cofactor evidence="8">
        <name>Mg(2+)</name>
        <dbReference type="ChEBI" id="CHEBI:18420"/>
    </cofactor>
</comment>
<comment type="subcellular location">
    <subcellularLocation>
        <location evidence="8">Cytoplasm</location>
    </subcellularLocation>
</comment>
<proteinExistence type="inferred from homology"/>
<evidence type="ECO:0000256" key="4">
    <source>
        <dbReference type="ARBA" id="ARBA00022741"/>
    </source>
</evidence>
<keyword evidence="4 8" id="KW-0547">Nucleotide-binding</keyword>
<reference evidence="10 11" key="1">
    <citation type="submission" date="2017-03" db="EMBL/GenBank/DDBJ databases">
        <title>Complete genome sequence of the novel DNRA strain Pseudomonas sp. S-6-2 isolated from Chinese polluted river sediment. Journal of Biotechnology.</title>
        <authorList>
            <person name="Li J."/>
            <person name="Xiang F."/>
            <person name="Wang L."/>
            <person name="Xi L."/>
            <person name="Liu J."/>
        </authorList>
    </citation>
    <scope>NUCLEOTIDE SEQUENCE [LARGE SCALE GENOMIC DNA]</scope>
    <source>
        <strain evidence="10 11">S-6-2</strain>
    </source>
</reference>
<feature type="domain" description="MobA-like NTP transferase" evidence="9">
    <location>
        <begin position="11"/>
        <end position="163"/>
    </location>
</feature>
<protein>
    <recommendedName>
        <fullName evidence="8">Molybdenum cofactor guanylyltransferase</fullName>
        <shortName evidence="8">MoCo guanylyltransferase</shortName>
        <ecNumber evidence="8">2.7.7.77</ecNumber>
    </recommendedName>
    <alternativeName>
        <fullName evidence="8">GTP:molybdopterin guanylyltransferase</fullName>
    </alternativeName>
    <alternativeName>
        <fullName evidence="8">Mo-MPT guanylyltransferase</fullName>
    </alternativeName>
    <alternativeName>
        <fullName evidence="8">Molybdopterin guanylyltransferase</fullName>
    </alternativeName>
    <alternativeName>
        <fullName evidence="8">Molybdopterin-guanine dinucleotide synthase</fullName>
        <shortName evidence="8">MGD synthase</shortName>
    </alternativeName>
</protein>
<feature type="binding site" evidence="8">
    <location>
        <position position="103"/>
    </location>
    <ligand>
        <name>GTP</name>
        <dbReference type="ChEBI" id="CHEBI:37565"/>
    </ligand>
</feature>
<accession>A0A1V0B627</accession>
<evidence type="ECO:0000259" key="9">
    <source>
        <dbReference type="Pfam" id="PF12804"/>
    </source>
</evidence>
<keyword evidence="6 8" id="KW-0342">GTP-binding</keyword>
<dbReference type="CDD" id="cd02503">
    <property type="entry name" value="MobA"/>
    <property type="match status" value="1"/>
</dbReference>
<dbReference type="GO" id="GO:0005737">
    <property type="term" value="C:cytoplasm"/>
    <property type="evidence" value="ECO:0007669"/>
    <property type="project" value="UniProtKB-SubCell"/>
</dbReference>
<dbReference type="InterPro" id="IPR029044">
    <property type="entry name" value="Nucleotide-diphossugar_trans"/>
</dbReference>
<dbReference type="PANTHER" id="PTHR19136:SF81">
    <property type="entry name" value="MOLYBDENUM COFACTOR GUANYLYLTRANSFERASE"/>
    <property type="match status" value="1"/>
</dbReference>
<keyword evidence="3 8" id="KW-0479">Metal-binding</keyword>
<dbReference type="Gene3D" id="3.90.550.10">
    <property type="entry name" value="Spore Coat Polysaccharide Biosynthesis Protein SpsA, Chain A"/>
    <property type="match status" value="1"/>
</dbReference>
<comment type="subunit">
    <text evidence="8">Monomer.</text>
</comment>
<comment type="catalytic activity">
    <reaction evidence="8">
        <text>Mo-molybdopterin + GTP + H(+) = Mo-molybdopterin guanine dinucleotide + diphosphate</text>
        <dbReference type="Rhea" id="RHEA:34243"/>
        <dbReference type="ChEBI" id="CHEBI:15378"/>
        <dbReference type="ChEBI" id="CHEBI:33019"/>
        <dbReference type="ChEBI" id="CHEBI:37565"/>
        <dbReference type="ChEBI" id="CHEBI:71302"/>
        <dbReference type="ChEBI" id="CHEBI:71310"/>
        <dbReference type="EC" id="2.7.7.77"/>
    </reaction>
</comment>
<comment type="caution">
    <text evidence="8">Lacks conserved residue(s) required for the propagation of feature annotation.</text>
</comment>
<feature type="binding site" evidence="8">
    <location>
        <position position="103"/>
    </location>
    <ligand>
        <name>Mg(2+)</name>
        <dbReference type="ChEBI" id="CHEBI:18420"/>
    </ligand>
</feature>
<dbReference type="SUPFAM" id="SSF53448">
    <property type="entry name" value="Nucleotide-diphospho-sugar transferases"/>
    <property type="match status" value="1"/>
</dbReference>
<dbReference type="Proteomes" id="UP000243488">
    <property type="component" value="Chromosome"/>
</dbReference>
<comment type="domain">
    <text evidence="8">The N-terminal domain determines nucleotide recognition and specific binding, while the C-terminal domain determines the specific binding to the target protein.</text>
</comment>
<dbReference type="Pfam" id="PF12804">
    <property type="entry name" value="NTP_transf_3"/>
    <property type="match status" value="1"/>
</dbReference>
<dbReference type="InterPro" id="IPR025877">
    <property type="entry name" value="MobA-like_NTP_Trfase"/>
</dbReference>
<dbReference type="RefSeq" id="WP_080050102.1">
    <property type="nucleotide sequence ID" value="NZ_CP020100.1"/>
</dbReference>
<comment type="function">
    <text evidence="8">Transfers a GMP moiety from GTP to Mo-molybdopterin (Mo-MPT) cofactor (Moco or molybdenum cofactor) to form Mo-molybdopterin guanine dinucleotide (Mo-MGD) cofactor.</text>
</comment>
<evidence type="ECO:0000313" key="10">
    <source>
        <dbReference type="EMBL" id="AQZ95234.1"/>
    </source>
</evidence>
<evidence type="ECO:0000256" key="6">
    <source>
        <dbReference type="ARBA" id="ARBA00023134"/>
    </source>
</evidence>
<dbReference type="KEGG" id="ppha:BVH74_10935"/>
<dbReference type="EC" id="2.7.7.77" evidence="8"/>
<evidence type="ECO:0000313" key="11">
    <source>
        <dbReference type="Proteomes" id="UP000243488"/>
    </source>
</evidence>
<dbReference type="GO" id="GO:0005525">
    <property type="term" value="F:GTP binding"/>
    <property type="evidence" value="ECO:0007669"/>
    <property type="project" value="UniProtKB-UniRule"/>
</dbReference>
<gene>
    <name evidence="8" type="primary">mobA</name>
    <name evidence="10" type="ORF">BVH74_10935</name>
</gene>
<keyword evidence="7 8" id="KW-0501">Molybdenum cofactor biosynthesis</keyword>
<dbReference type="InterPro" id="IPR013482">
    <property type="entry name" value="Molybde_CF_guanTrfase"/>
</dbReference>